<name>A0A1N6K4G3_9BACT</name>
<dbReference type="EMBL" id="FSRA01000002">
    <property type="protein sequence ID" value="SIO51484.1"/>
    <property type="molecule type" value="Genomic_DNA"/>
</dbReference>
<gene>
    <name evidence="3" type="ORF">SAMN04488055_5063</name>
</gene>
<dbReference type="OrthoDB" id="659240at2"/>
<dbReference type="Pfam" id="PF06439">
    <property type="entry name" value="3keto-disac_hyd"/>
    <property type="match status" value="1"/>
</dbReference>
<proteinExistence type="predicted"/>
<feature type="signal peptide" evidence="1">
    <location>
        <begin position="1"/>
        <end position="22"/>
    </location>
</feature>
<dbReference type="InterPro" id="IPR010496">
    <property type="entry name" value="AL/BT2_dom"/>
</dbReference>
<dbReference type="STRING" id="536979.SAMN04488055_5063"/>
<accession>A0A1N6K4G3</accession>
<dbReference type="Gene3D" id="2.60.120.560">
    <property type="entry name" value="Exo-inulinase, domain 1"/>
    <property type="match status" value="1"/>
</dbReference>
<dbReference type="AlphaFoldDB" id="A0A1N6K4G3"/>
<evidence type="ECO:0000313" key="4">
    <source>
        <dbReference type="Proteomes" id="UP000185003"/>
    </source>
</evidence>
<sequence length="240" mass="26296">MKRFISSALILGVLAASTSAYAQSTPSLSKKEKKEGWVLLFDGKTTAGWKGFKKDEVPTSWKIEDGALFLDTDAKKAGATGGDIITAGEYENYELQIDWKISEGGNSGIIFGVQDDAKYGATYSTGPEMQVLDDDKHADGKIHKHNSGDLYDLIAAPARYTKPVGQWNTAKIIKKDGKLTLILNGKVTAETTMGTEEWTKLIAGSKFKTWNGFGAFSKGHIALQDHGNKVWYKNIKLRQL</sequence>
<feature type="chain" id="PRO_5009936877" description="3-keto-alpha-glucoside-1,2-lyase/3-keto-2-hydroxy-glucal hydratase domain-containing protein" evidence="1">
    <location>
        <begin position="23"/>
        <end position="240"/>
    </location>
</feature>
<evidence type="ECO:0000256" key="1">
    <source>
        <dbReference type="SAM" id="SignalP"/>
    </source>
</evidence>
<protein>
    <recommendedName>
        <fullName evidence="2">3-keto-alpha-glucoside-1,2-lyase/3-keto-2-hydroxy-glucal hydratase domain-containing protein</fullName>
    </recommendedName>
</protein>
<dbReference type="GO" id="GO:0016787">
    <property type="term" value="F:hydrolase activity"/>
    <property type="evidence" value="ECO:0007669"/>
    <property type="project" value="InterPro"/>
</dbReference>
<organism evidence="3 4">
    <name type="scientific">Chitinophaga niabensis</name>
    <dbReference type="NCBI Taxonomy" id="536979"/>
    <lineage>
        <taxon>Bacteria</taxon>
        <taxon>Pseudomonadati</taxon>
        <taxon>Bacteroidota</taxon>
        <taxon>Chitinophagia</taxon>
        <taxon>Chitinophagales</taxon>
        <taxon>Chitinophagaceae</taxon>
        <taxon>Chitinophaga</taxon>
    </lineage>
</organism>
<keyword evidence="1" id="KW-0732">Signal</keyword>
<evidence type="ECO:0000313" key="3">
    <source>
        <dbReference type="EMBL" id="SIO51484.1"/>
    </source>
</evidence>
<dbReference type="Proteomes" id="UP000185003">
    <property type="component" value="Unassembled WGS sequence"/>
</dbReference>
<keyword evidence="4" id="KW-1185">Reference proteome</keyword>
<evidence type="ECO:0000259" key="2">
    <source>
        <dbReference type="Pfam" id="PF06439"/>
    </source>
</evidence>
<dbReference type="RefSeq" id="WP_074242331.1">
    <property type="nucleotide sequence ID" value="NZ_FSRA01000002.1"/>
</dbReference>
<reference evidence="3 4" key="1">
    <citation type="submission" date="2016-11" db="EMBL/GenBank/DDBJ databases">
        <authorList>
            <person name="Jaros S."/>
            <person name="Januszkiewicz K."/>
            <person name="Wedrychowicz H."/>
        </authorList>
    </citation>
    <scope>NUCLEOTIDE SEQUENCE [LARGE SCALE GENOMIC DNA]</scope>
    <source>
        <strain evidence="3 4">DSM 24787</strain>
    </source>
</reference>
<feature type="domain" description="3-keto-alpha-glucoside-1,2-lyase/3-keto-2-hydroxy-glucal hydratase" evidence="2">
    <location>
        <begin position="36"/>
        <end position="238"/>
    </location>
</feature>